<keyword evidence="1" id="KW-1133">Transmembrane helix</keyword>
<proteinExistence type="predicted"/>
<dbReference type="RefSeq" id="WP_120735875.1">
    <property type="nucleotide sequence ID" value="NZ_CP032568.1"/>
</dbReference>
<accession>A0A386Z8I4</accession>
<sequence>MRTFNAAIVAALTTAALAVTAGVANAEPAQPDPAARPSGLHFTAQIVDRTVTVSTDGGTLTAADGRLSVRDAEGTVLEGIPLTYHRDGKTWPIDAEIHDHTAVLTPVTDPARAIADTAPAVPAALTDTALHDIGIDWQSTDFNASVMNFATMAGIGVTLGTLIGTVVGAVIGCVAGGLVAGAAATAMTIGALTIPGFLGGCLVTGAALGAIGAVIGNIFIAGPLGGIGALQFLDAMNRQANK</sequence>
<dbReference type="Proteomes" id="UP000267164">
    <property type="component" value="Chromosome"/>
</dbReference>
<feature type="transmembrane region" description="Helical" evidence="1">
    <location>
        <begin position="210"/>
        <end position="233"/>
    </location>
</feature>
<name>A0A386Z8I4_9NOCA</name>
<feature type="domain" description="DUF8020" evidence="3">
    <location>
        <begin position="40"/>
        <end position="108"/>
    </location>
</feature>
<keyword evidence="5" id="KW-1185">Reference proteome</keyword>
<feature type="chain" id="PRO_5017413648" description="DUF8020 domain-containing protein" evidence="2">
    <location>
        <begin position="27"/>
        <end position="242"/>
    </location>
</feature>
<reference evidence="4 5" key="1">
    <citation type="submission" date="2018-09" db="EMBL/GenBank/DDBJ databases">
        <title>Nocardia yunnanensis sp. nov., an actinomycete isolated from a soil sample.</title>
        <authorList>
            <person name="Zhang J."/>
        </authorList>
    </citation>
    <scope>NUCLEOTIDE SEQUENCE [LARGE SCALE GENOMIC DNA]</scope>
    <source>
        <strain evidence="4 5">CFHS0054</strain>
    </source>
</reference>
<dbReference type="InterPro" id="IPR058333">
    <property type="entry name" value="DUF8020"/>
</dbReference>
<dbReference type="EMBL" id="CP032568">
    <property type="protein sequence ID" value="AYF73950.1"/>
    <property type="molecule type" value="Genomic_DNA"/>
</dbReference>
<keyword evidence="1" id="KW-0812">Transmembrane</keyword>
<keyword evidence="1" id="KW-0472">Membrane</keyword>
<organism evidence="4 5">
    <name type="scientific">Nocardia yunnanensis</name>
    <dbReference type="NCBI Taxonomy" id="2382165"/>
    <lineage>
        <taxon>Bacteria</taxon>
        <taxon>Bacillati</taxon>
        <taxon>Actinomycetota</taxon>
        <taxon>Actinomycetes</taxon>
        <taxon>Mycobacteriales</taxon>
        <taxon>Nocardiaceae</taxon>
        <taxon>Nocardia</taxon>
    </lineage>
</organism>
<feature type="transmembrane region" description="Helical" evidence="1">
    <location>
        <begin position="178"/>
        <end position="198"/>
    </location>
</feature>
<gene>
    <name evidence="4" type="ORF">D7D52_08815</name>
</gene>
<dbReference type="KEGG" id="nyu:D7D52_08815"/>
<evidence type="ECO:0000313" key="4">
    <source>
        <dbReference type="EMBL" id="AYF73950.1"/>
    </source>
</evidence>
<dbReference type="AlphaFoldDB" id="A0A386Z8I4"/>
<feature type="signal peptide" evidence="2">
    <location>
        <begin position="1"/>
        <end position="26"/>
    </location>
</feature>
<evidence type="ECO:0000256" key="1">
    <source>
        <dbReference type="SAM" id="Phobius"/>
    </source>
</evidence>
<feature type="transmembrane region" description="Helical" evidence="1">
    <location>
        <begin position="149"/>
        <end position="171"/>
    </location>
</feature>
<evidence type="ECO:0000313" key="5">
    <source>
        <dbReference type="Proteomes" id="UP000267164"/>
    </source>
</evidence>
<evidence type="ECO:0000259" key="3">
    <source>
        <dbReference type="Pfam" id="PF26059"/>
    </source>
</evidence>
<protein>
    <recommendedName>
        <fullName evidence="3">DUF8020 domain-containing protein</fullName>
    </recommendedName>
</protein>
<dbReference type="OrthoDB" id="4559186at2"/>
<evidence type="ECO:0000256" key="2">
    <source>
        <dbReference type="SAM" id="SignalP"/>
    </source>
</evidence>
<keyword evidence="2" id="KW-0732">Signal</keyword>
<dbReference type="Pfam" id="PF26059">
    <property type="entry name" value="DUF8020"/>
    <property type="match status" value="1"/>
</dbReference>